<protein>
    <recommendedName>
        <fullName evidence="3">Mycothiol-dependent maleylpyruvate isomerase metal-binding domain-containing protein</fullName>
    </recommendedName>
</protein>
<dbReference type="NCBIfam" id="TIGR03085">
    <property type="entry name" value="TIGR03085 family metal-binding protein"/>
    <property type="match status" value="1"/>
</dbReference>
<dbReference type="OrthoDB" id="3268903at2"/>
<accession>K6W5E1</accession>
<keyword evidence="2" id="KW-1185">Reference proteome</keyword>
<dbReference type="InterPro" id="IPR034660">
    <property type="entry name" value="DinB/YfiT-like"/>
</dbReference>
<gene>
    <name evidence="1" type="ORF">KILIM_005_00030</name>
</gene>
<comment type="caution">
    <text evidence="1">The sequence shown here is derived from an EMBL/GenBank/DDBJ whole genome shotgun (WGS) entry which is preliminary data.</text>
</comment>
<dbReference type="eggNOG" id="COG0243">
    <property type="taxonomic scope" value="Bacteria"/>
</dbReference>
<dbReference type="InterPro" id="IPR017519">
    <property type="entry name" value="CHP03085"/>
</dbReference>
<proteinExistence type="predicted"/>
<sequence>MTGLAQLERQALSSTLTRLGPDAPTLCEGWRSRDLAAHIVLRERRPDAVAGAFVPPLAAHTQRVQDGYAEGAWEGLVEMVREGPPGWSPSRLPGVDDAVNLLEFYVHHEDLLRAAPDWTPEQRRALDHSEQEALWSRLGQMGQLLFRRSPVGIVLVTPEHGRRAVKGPTKLGTVVLRGEPSELILYGFGRAAVAQVDVEGEAEAVEALRNATFGV</sequence>
<dbReference type="Proteomes" id="UP000008366">
    <property type="component" value="Unassembled WGS sequence"/>
</dbReference>
<organism evidence="1 2">
    <name type="scientific">Kineosphaera limosa NBRC 100340</name>
    <dbReference type="NCBI Taxonomy" id="1184609"/>
    <lineage>
        <taxon>Bacteria</taxon>
        <taxon>Bacillati</taxon>
        <taxon>Actinomycetota</taxon>
        <taxon>Actinomycetes</taxon>
        <taxon>Micrococcales</taxon>
        <taxon>Dermatophilaceae</taxon>
        <taxon>Kineosphaera</taxon>
    </lineage>
</organism>
<evidence type="ECO:0000313" key="1">
    <source>
        <dbReference type="EMBL" id="GAB94385.1"/>
    </source>
</evidence>
<dbReference type="InterPro" id="IPR017517">
    <property type="entry name" value="Maleyloyr_isom"/>
</dbReference>
<dbReference type="STRING" id="1184609.KILIM_005_00030"/>
<dbReference type="AlphaFoldDB" id="K6W5E1"/>
<reference evidence="1 2" key="1">
    <citation type="submission" date="2012-08" db="EMBL/GenBank/DDBJ databases">
        <title>Whole genome shotgun sequence of Kineosphaera limosa NBRC 100340.</title>
        <authorList>
            <person name="Yoshida I."/>
            <person name="Isaki S."/>
            <person name="Hosoyama A."/>
            <person name="Tsuchikane K."/>
            <person name="Katsumata H."/>
            <person name="Ando Y."/>
            <person name="Ohji S."/>
            <person name="Hamada M."/>
            <person name="Tamura T."/>
            <person name="Yamazoe A."/>
            <person name="Yamazaki S."/>
            <person name="Fujita N."/>
        </authorList>
    </citation>
    <scope>NUCLEOTIDE SEQUENCE [LARGE SCALE GENOMIC DNA]</scope>
    <source>
        <strain evidence="1 2">NBRC 100340</strain>
    </source>
</reference>
<dbReference type="RefSeq" id="WP_006590918.1">
    <property type="nucleotide sequence ID" value="NZ_BAHD01000005.1"/>
</dbReference>
<evidence type="ECO:0008006" key="3">
    <source>
        <dbReference type="Google" id="ProtNLM"/>
    </source>
</evidence>
<name>K6W5E1_9MICO</name>
<dbReference type="SUPFAM" id="SSF109854">
    <property type="entry name" value="DinB/YfiT-like putative metalloenzymes"/>
    <property type="match status" value="1"/>
</dbReference>
<evidence type="ECO:0000313" key="2">
    <source>
        <dbReference type="Proteomes" id="UP000008366"/>
    </source>
</evidence>
<dbReference type="NCBIfam" id="TIGR03083">
    <property type="entry name" value="maleylpyruvate isomerase family mycothiol-dependent enzyme"/>
    <property type="match status" value="1"/>
</dbReference>
<dbReference type="EMBL" id="BAHD01000005">
    <property type="protein sequence ID" value="GAB94385.1"/>
    <property type="molecule type" value="Genomic_DNA"/>
</dbReference>